<dbReference type="InterPro" id="IPR040982">
    <property type="entry name" value="DNA_pol3_finger"/>
</dbReference>
<accession>A0ABM6W9Y5</accession>
<keyword evidence="2" id="KW-0808">Transferase</keyword>
<dbReference type="InterPro" id="IPR004013">
    <property type="entry name" value="PHP_dom"/>
</dbReference>
<feature type="domain" description="DNA polymerase helix-hairpin-helix motif" evidence="9">
    <location>
        <begin position="740"/>
        <end position="826"/>
    </location>
</feature>
<evidence type="ECO:0000259" key="8">
    <source>
        <dbReference type="Pfam" id="PF07733"/>
    </source>
</evidence>
<keyword evidence="12" id="KW-1185">Reference proteome</keyword>
<comment type="catalytic activity">
    <reaction evidence="6">
        <text>DNA(n) + a 2'-deoxyribonucleoside 5'-triphosphate = DNA(n+1) + diphosphate</text>
        <dbReference type="Rhea" id="RHEA:22508"/>
        <dbReference type="Rhea" id="RHEA-COMP:17339"/>
        <dbReference type="Rhea" id="RHEA-COMP:17340"/>
        <dbReference type="ChEBI" id="CHEBI:33019"/>
        <dbReference type="ChEBI" id="CHEBI:61560"/>
        <dbReference type="ChEBI" id="CHEBI:173112"/>
        <dbReference type="EC" id="2.7.7.7"/>
    </reaction>
</comment>
<feature type="domain" description="Bacterial DNA polymerase III alpha subunit NTPase" evidence="8">
    <location>
        <begin position="247"/>
        <end position="492"/>
    </location>
</feature>
<feature type="domain" description="PHP" evidence="7">
    <location>
        <begin position="4"/>
        <end position="96"/>
    </location>
</feature>
<evidence type="ECO:0000256" key="4">
    <source>
        <dbReference type="ARBA" id="ARBA00022705"/>
    </source>
</evidence>
<organism evidence="11 12">
    <name type="scientific">Chitinophaga alhagiae</name>
    <dbReference type="NCBI Taxonomy" id="2203219"/>
    <lineage>
        <taxon>Bacteria</taxon>
        <taxon>Pseudomonadati</taxon>
        <taxon>Bacteroidota</taxon>
        <taxon>Chitinophagia</taxon>
        <taxon>Chitinophagales</taxon>
        <taxon>Chitinophagaceae</taxon>
        <taxon>Chitinophaga</taxon>
    </lineage>
</organism>
<dbReference type="Gene3D" id="3.20.20.140">
    <property type="entry name" value="Metal-dependent hydrolases"/>
    <property type="match status" value="2"/>
</dbReference>
<feature type="domain" description="DNA polymerase III alpha subunit finger" evidence="10">
    <location>
        <begin position="498"/>
        <end position="666"/>
    </location>
</feature>
<dbReference type="InterPro" id="IPR029460">
    <property type="entry name" value="DNAPol_HHH"/>
</dbReference>
<dbReference type="Pfam" id="PF14579">
    <property type="entry name" value="HHH_6"/>
    <property type="match status" value="1"/>
</dbReference>
<evidence type="ECO:0000256" key="3">
    <source>
        <dbReference type="ARBA" id="ARBA00022695"/>
    </source>
</evidence>
<evidence type="ECO:0000256" key="1">
    <source>
        <dbReference type="ARBA" id="ARBA00012417"/>
    </source>
</evidence>
<dbReference type="Pfam" id="PF07733">
    <property type="entry name" value="DNA_pol3_alpha"/>
    <property type="match status" value="1"/>
</dbReference>
<dbReference type="Pfam" id="PF02811">
    <property type="entry name" value="PHP"/>
    <property type="match status" value="1"/>
</dbReference>
<dbReference type="InterPro" id="IPR011708">
    <property type="entry name" value="DNA_pol3_alpha_NTPase_dom"/>
</dbReference>
<evidence type="ECO:0000256" key="2">
    <source>
        <dbReference type="ARBA" id="ARBA00022679"/>
    </source>
</evidence>
<dbReference type="InterPro" id="IPR004805">
    <property type="entry name" value="DnaE2/DnaE/PolC"/>
</dbReference>
<keyword evidence="5" id="KW-0239">DNA-directed DNA polymerase</keyword>
<evidence type="ECO:0000259" key="9">
    <source>
        <dbReference type="Pfam" id="PF14579"/>
    </source>
</evidence>
<dbReference type="Pfam" id="PF17657">
    <property type="entry name" value="DNA_pol3_finger"/>
    <property type="match status" value="1"/>
</dbReference>
<keyword evidence="3" id="KW-0548">Nucleotidyltransferase</keyword>
<evidence type="ECO:0000313" key="11">
    <source>
        <dbReference type="EMBL" id="AWO00753.1"/>
    </source>
</evidence>
<proteinExistence type="predicted"/>
<dbReference type="CDD" id="cd04485">
    <property type="entry name" value="DnaE_OBF"/>
    <property type="match status" value="1"/>
</dbReference>
<gene>
    <name evidence="11" type="ORF">DLD77_03090</name>
</gene>
<sequence length="995" mass="114797">MYLNCKTWFSLRYGTIRTSELVGLARNNGITSLALTNINATTDAWTFVLECQEAGIKPILGLECRNGAAFKYVLLARNMEGWRHINQFLSHHLQQNILFPDKAPFMPHTFVIYGWGARTPDSLEAHELTGIRQREINKLFRFDTRKYAHKLVILQPLTFQDAEKHELHTVLRAVDNNLLISQLPPGEAAGADECFMPPWQLLNCFQELPHIVRNTLLVMDQCEIYLPPGRQLNKKCFTHSPQADRDLLRDLAFEGMEYRYGPHHAEARERVEKELNIIDHHQFNAYFLITWDIVRFAKHRDFFHVGRGSGANSIVAYCLGITDVDPISLNLYFERFLNPYRSSPPDFDIDFSWRDRDEVTRYIFRKYTSDHTALLGTVSTFQTNSIVRELGKVYGLPKREIDKILENPYQVTLGGDNIHQRIIRFGKMLVEDSRGKSKPFPNQLSIHAGGILISEAPIFQHCTTHMPPKGFPTAQLDMHMAEAIGLHKFDILSQRGLGHIRNTLDYVRENRGITIHLNDFHNRAFFMEDEAVKNNLKTVNTIGCFYIESPAMRQLLQKLRCEDYLTLVAASSIIRPGVAQAGMMRQYVYNYNHPNEVKYLHPVMEELMKETFGVMVYQEDVIRVAHHFADLDLADADILRRAMAGKYRGLNNFEKIRQQFFNNCARLGRDPAVSEEVWRQISSFANFSFSKAHSASFAVESYQSLYLKTHFPAEFMVAVINNFGGFYNRELYFRELQKTGVTLHPPCMNNSEYATRITGNDVYTGFIHVDSLEQAFIENALRERAANGPYASLENFTERTHPKPEQLEILVRIGAFKFTGHTKKQLLWKSSALLKLSGHEDDKPRLFREPSRNWDLPALSYHRHEDAFDEIELLGFPLCSPFDVLQHDQQRYLPVSALKDHQGQQVKMLGYFVCLKHVYTSKNEPMCFGTFLDSKGDFLDTVHFPDSIRKYPFMKGGFYILEGKVTEEFGVYTLDVGYMRKIGYFEDQPALKAAM</sequence>
<dbReference type="EMBL" id="CP029600">
    <property type="protein sequence ID" value="AWO00753.1"/>
    <property type="molecule type" value="Genomic_DNA"/>
</dbReference>
<evidence type="ECO:0000256" key="6">
    <source>
        <dbReference type="ARBA" id="ARBA00049244"/>
    </source>
</evidence>
<evidence type="ECO:0000256" key="5">
    <source>
        <dbReference type="ARBA" id="ARBA00022932"/>
    </source>
</evidence>
<protein>
    <recommendedName>
        <fullName evidence="1">DNA-directed DNA polymerase</fullName>
        <ecNumber evidence="1">2.7.7.7</ecNumber>
    </recommendedName>
</protein>
<dbReference type="Gene3D" id="1.10.150.870">
    <property type="match status" value="1"/>
</dbReference>
<dbReference type="PANTHER" id="PTHR32294">
    <property type="entry name" value="DNA POLYMERASE III SUBUNIT ALPHA"/>
    <property type="match status" value="1"/>
</dbReference>
<evidence type="ECO:0000259" key="7">
    <source>
        <dbReference type="Pfam" id="PF02811"/>
    </source>
</evidence>
<name>A0ABM6W9Y5_9BACT</name>
<dbReference type="Proteomes" id="UP000246099">
    <property type="component" value="Chromosome"/>
</dbReference>
<dbReference type="NCBIfam" id="TIGR00594">
    <property type="entry name" value="polc"/>
    <property type="match status" value="1"/>
</dbReference>
<reference evidence="11 12" key="1">
    <citation type="submission" date="2018-05" db="EMBL/GenBank/DDBJ databases">
        <title>Chitinophaga sp. nov., isolated from rhizosphere soil of Alhagi.</title>
        <authorList>
            <person name="Liu Y."/>
        </authorList>
    </citation>
    <scope>NUCLEOTIDE SEQUENCE [LARGE SCALE GENOMIC DNA]</scope>
    <source>
        <strain evidence="11 12">T22</strain>
    </source>
</reference>
<evidence type="ECO:0000313" key="12">
    <source>
        <dbReference type="Proteomes" id="UP000246099"/>
    </source>
</evidence>
<dbReference type="RefSeq" id="WP_119076529.1">
    <property type="nucleotide sequence ID" value="NZ_CP029600.1"/>
</dbReference>
<evidence type="ECO:0000259" key="10">
    <source>
        <dbReference type="Pfam" id="PF17657"/>
    </source>
</evidence>
<dbReference type="EC" id="2.7.7.7" evidence="1"/>
<keyword evidence="4" id="KW-0235">DNA replication</keyword>